<dbReference type="AlphaFoldDB" id="A0A2A2LC80"/>
<comment type="caution">
    <text evidence="2">The sequence shown here is derived from an EMBL/GenBank/DDBJ whole genome shotgun (WGS) entry which is preliminary data.</text>
</comment>
<evidence type="ECO:0000313" key="3">
    <source>
        <dbReference type="Proteomes" id="UP000218231"/>
    </source>
</evidence>
<gene>
    <name evidence="2" type="ORF">WR25_12675</name>
</gene>
<protein>
    <submittedName>
        <fullName evidence="2">Uncharacterized protein</fullName>
    </submittedName>
</protein>
<organism evidence="2 3">
    <name type="scientific">Diploscapter pachys</name>
    <dbReference type="NCBI Taxonomy" id="2018661"/>
    <lineage>
        <taxon>Eukaryota</taxon>
        <taxon>Metazoa</taxon>
        <taxon>Ecdysozoa</taxon>
        <taxon>Nematoda</taxon>
        <taxon>Chromadorea</taxon>
        <taxon>Rhabditida</taxon>
        <taxon>Rhabditina</taxon>
        <taxon>Rhabditomorpha</taxon>
        <taxon>Rhabditoidea</taxon>
        <taxon>Rhabditidae</taxon>
        <taxon>Diploscapter</taxon>
    </lineage>
</organism>
<dbReference type="Proteomes" id="UP000218231">
    <property type="component" value="Unassembled WGS sequence"/>
</dbReference>
<evidence type="ECO:0000313" key="2">
    <source>
        <dbReference type="EMBL" id="PAV83901.1"/>
    </source>
</evidence>
<feature type="compositionally biased region" description="Basic and acidic residues" evidence="1">
    <location>
        <begin position="110"/>
        <end position="121"/>
    </location>
</feature>
<accession>A0A2A2LC80</accession>
<feature type="compositionally biased region" description="Basic and acidic residues" evidence="1">
    <location>
        <begin position="158"/>
        <end position="184"/>
    </location>
</feature>
<feature type="region of interest" description="Disordered" evidence="1">
    <location>
        <begin position="88"/>
        <end position="143"/>
    </location>
</feature>
<feature type="compositionally biased region" description="Low complexity" evidence="1">
    <location>
        <begin position="285"/>
        <end position="298"/>
    </location>
</feature>
<keyword evidence="3" id="KW-1185">Reference proteome</keyword>
<dbReference type="OrthoDB" id="5872976at2759"/>
<name>A0A2A2LC80_9BILA</name>
<feature type="compositionally biased region" description="Basic and acidic residues" evidence="1">
    <location>
        <begin position="212"/>
        <end position="276"/>
    </location>
</feature>
<proteinExistence type="predicted"/>
<feature type="region of interest" description="Disordered" evidence="1">
    <location>
        <begin position="155"/>
        <end position="347"/>
    </location>
</feature>
<reference evidence="2 3" key="1">
    <citation type="journal article" date="2017" name="Curr. Biol.">
        <title>Genome architecture and evolution of a unichromosomal asexual nematode.</title>
        <authorList>
            <person name="Fradin H."/>
            <person name="Zegar C."/>
            <person name="Gutwein M."/>
            <person name="Lucas J."/>
            <person name="Kovtun M."/>
            <person name="Corcoran D."/>
            <person name="Baugh L.R."/>
            <person name="Kiontke K."/>
            <person name="Gunsalus K."/>
            <person name="Fitch D.H."/>
            <person name="Piano F."/>
        </authorList>
    </citation>
    <scope>NUCLEOTIDE SEQUENCE [LARGE SCALE GENOMIC DNA]</scope>
    <source>
        <strain evidence="2">PF1309</strain>
    </source>
</reference>
<feature type="compositionally biased region" description="Polar residues" evidence="1">
    <location>
        <begin position="93"/>
        <end position="108"/>
    </location>
</feature>
<evidence type="ECO:0000256" key="1">
    <source>
        <dbReference type="SAM" id="MobiDB-lite"/>
    </source>
</evidence>
<sequence length="376" mass="43568">MITSCPQTSPLLIPMVNWSEDGLILSQSRRIRPLPISQNLPSPSEKFTSQISSFLPNGPPTALIRTHWIIPLEAQGYDVEAPNEEIPARAKTNESPSEPSYKASTTSAKRVIDAPDGEQRYSSDGMPTPRSLNPEPSRQGGRVVGVNMQMVAGVYPRRHQETDEKQDQYHKNYDRISNNDEQKQKGFSKSMIYSPLSGPYPDMGERTTQTVPKEEEHRRREDQRKENRHDHEEKPGSREENERGRGHPDRRPRPLEESEDNHSRRRPDTDQDDRQNHVFTPIRGPPQFFGFPKGFFPEGDQREEDRDRRGRRDKDQREAEGEGRHADRDGRFESHPRGKGIHEGKNLKEHIETRVTLKQREEMKEMLNQFRMGMRI</sequence>
<dbReference type="EMBL" id="LIAE01006911">
    <property type="protein sequence ID" value="PAV83901.1"/>
    <property type="molecule type" value="Genomic_DNA"/>
</dbReference>
<feature type="compositionally biased region" description="Basic and acidic residues" evidence="1">
    <location>
        <begin position="299"/>
        <end position="347"/>
    </location>
</feature>